<evidence type="ECO:0000256" key="12">
    <source>
        <dbReference type="PIRSR" id="PIRSR000077-1"/>
    </source>
</evidence>
<dbReference type="GO" id="GO:0015035">
    <property type="term" value="F:protein-disulfide reductase activity"/>
    <property type="evidence" value="ECO:0007669"/>
    <property type="project" value="InterPro"/>
</dbReference>
<keyword evidence="2" id="KW-0813">Transport</keyword>
<gene>
    <name evidence="15" type="ORF">WJX72_000019</name>
</gene>
<feature type="domain" description="Thioredoxin" evidence="14">
    <location>
        <begin position="6"/>
        <end position="125"/>
    </location>
</feature>
<organism evidence="15 16">
    <name type="scientific">[Myrmecia] bisecta</name>
    <dbReference type="NCBI Taxonomy" id="41462"/>
    <lineage>
        <taxon>Eukaryota</taxon>
        <taxon>Viridiplantae</taxon>
        <taxon>Chlorophyta</taxon>
        <taxon>core chlorophytes</taxon>
        <taxon>Trebouxiophyceae</taxon>
        <taxon>Trebouxiales</taxon>
        <taxon>Trebouxiaceae</taxon>
        <taxon>Myrmecia</taxon>
    </lineage>
</organism>
<feature type="active site" description="Nucleophile" evidence="12">
    <location>
        <position position="52"/>
    </location>
</feature>
<accession>A0AAW1Q4D9</accession>
<feature type="site" description="Contributes to redox potential value" evidence="12">
    <location>
        <position position="50"/>
    </location>
</feature>
<evidence type="ECO:0000256" key="13">
    <source>
        <dbReference type="PIRSR" id="PIRSR000077-4"/>
    </source>
</evidence>
<proteinExistence type="inferred from homology"/>
<feature type="site" description="Deprotonates C-terminal active site Cys" evidence="12">
    <location>
        <position position="43"/>
    </location>
</feature>
<evidence type="ECO:0000259" key="14">
    <source>
        <dbReference type="PROSITE" id="PS51352"/>
    </source>
</evidence>
<dbReference type="Proteomes" id="UP001489004">
    <property type="component" value="Unassembled WGS sequence"/>
</dbReference>
<evidence type="ECO:0000256" key="9">
    <source>
        <dbReference type="ARBA" id="ARBA00023284"/>
    </source>
</evidence>
<evidence type="ECO:0000256" key="1">
    <source>
        <dbReference type="ARBA" id="ARBA00004229"/>
    </source>
</evidence>
<dbReference type="PROSITE" id="PS51352">
    <property type="entry name" value="THIOREDOXIN_2"/>
    <property type="match status" value="1"/>
</dbReference>
<dbReference type="GO" id="GO:0009507">
    <property type="term" value="C:chloroplast"/>
    <property type="evidence" value="ECO:0007669"/>
    <property type="project" value="UniProtKB-SubCell"/>
</dbReference>
<dbReference type="AlphaFoldDB" id="A0AAW1Q4D9"/>
<dbReference type="EMBL" id="JALJOR010000006">
    <property type="protein sequence ID" value="KAK9815209.1"/>
    <property type="molecule type" value="Genomic_DNA"/>
</dbReference>
<evidence type="ECO:0000256" key="6">
    <source>
        <dbReference type="ARBA" id="ARBA00022982"/>
    </source>
</evidence>
<dbReference type="PANTHER" id="PTHR47834">
    <property type="entry name" value="THIOREDOXIN-LIKE PROTEIN CITRX, CHLOROPLASTIC"/>
    <property type="match status" value="1"/>
</dbReference>
<name>A0AAW1Q4D9_9CHLO</name>
<dbReference type="GO" id="GO:0045454">
    <property type="term" value="P:cell redox homeostasis"/>
    <property type="evidence" value="ECO:0007669"/>
    <property type="project" value="InterPro"/>
</dbReference>
<feature type="disulfide bond" description="Redox-active" evidence="13">
    <location>
        <begin position="49"/>
        <end position="52"/>
    </location>
</feature>
<sequence length="125" mass="13480">MLAVRRRQGRAAPLPVANGLVQKLDAAELETAIADRMKPLIIDFYATWCGPCVLLAQELETVAAEMGDAVRIVKVDTDENPELASQLQIQGLPTIVFVGMDMEKPALRTEGLLPAATIKEILAGL</sequence>
<dbReference type="PROSITE" id="PS00194">
    <property type="entry name" value="THIOREDOXIN_1"/>
    <property type="match status" value="1"/>
</dbReference>
<dbReference type="InterPro" id="IPR017937">
    <property type="entry name" value="Thioredoxin_CS"/>
</dbReference>
<dbReference type="InterPro" id="IPR013766">
    <property type="entry name" value="Thioredoxin_domain"/>
</dbReference>
<comment type="caution">
    <text evidence="15">The sequence shown here is derived from an EMBL/GenBank/DDBJ whole genome shotgun (WGS) entry which is preliminary data.</text>
</comment>
<dbReference type="PIRSF" id="PIRSF000077">
    <property type="entry name" value="Thioredoxin"/>
    <property type="match status" value="1"/>
</dbReference>
<evidence type="ECO:0000313" key="15">
    <source>
        <dbReference type="EMBL" id="KAK9815209.1"/>
    </source>
</evidence>
<keyword evidence="16" id="KW-1185">Reference proteome</keyword>
<keyword evidence="3" id="KW-0150">Chloroplast</keyword>
<comment type="similarity">
    <text evidence="10">Belongs to the thioredoxin family. Plant CITRX-type subfamily.</text>
</comment>
<keyword evidence="7" id="KW-0560">Oxidoreductase</keyword>
<dbReference type="Pfam" id="PF00085">
    <property type="entry name" value="Thioredoxin"/>
    <property type="match status" value="1"/>
</dbReference>
<dbReference type="InterPro" id="IPR044182">
    <property type="entry name" value="CITRX"/>
</dbReference>
<evidence type="ECO:0000256" key="2">
    <source>
        <dbReference type="ARBA" id="ARBA00022448"/>
    </source>
</evidence>
<keyword evidence="5" id="KW-0809">Transit peptide</keyword>
<protein>
    <recommendedName>
        <fullName evidence="11">Thioredoxin</fullName>
    </recommendedName>
</protein>
<reference evidence="15 16" key="1">
    <citation type="journal article" date="2024" name="Nat. Commun.">
        <title>Phylogenomics reveals the evolutionary origins of lichenization in chlorophyte algae.</title>
        <authorList>
            <person name="Puginier C."/>
            <person name="Libourel C."/>
            <person name="Otte J."/>
            <person name="Skaloud P."/>
            <person name="Haon M."/>
            <person name="Grisel S."/>
            <person name="Petersen M."/>
            <person name="Berrin J.G."/>
            <person name="Delaux P.M."/>
            <person name="Dal Grande F."/>
            <person name="Keller J."/>
        </authorList>
    </citation>
    <scope>NUCLEOTIDE SEQUENCE [LARGE SCALE GENOMIC DNA]</scope>
    <source>
        <strain evidence="15 16">SAG 2043</strain>
    </source>
</reference>
<evidence type="ECO:0000256" key="7">
    <source>
        <dbReference type="ARBA" id="ARBA00023002"/>
    </source>
</evidence>
<evidence type="ECO:0000256" key="5">
    <source>
        <dbReference type="ARBA" id="ARBA00022946"/>
    </source>
</evidence>
<dbReference type="SUPFAM" id="SSF52833">
    <property type="entry name" value="Thioredoxin-like"/>
    <property type="match status" value="1"/>
</dbReference>
<dbReference type="FunFam" id="3.40.30.10:FF:000149">
    <property type="entry name" value="Thioredoxin-like protein CITRX, chloroplastic"/>
    <property type="match status" value="1"/>
</dbReference>
<feature type="active site" description="Nucleophile" evidence="12">
    <location>
        <position position="49"/>
    </location>
</feature>
<keyword evidence="8 13" id="KW-1015">Disulfide bond</keyword>
<evidence type="ECO:0000256" key="10">
    <source>
        <dbReference type="ARBA" id="ARBA00024039"/>
    </source>
</evidence>
<dbReference type="InterPro" id="IPR005746">
    <property type="entry name" value="Thioredoxin"/>
</dbReference>
<dbReference type="Gene3D" id="3.40.30.10">
    <property type="entry name" value="Glutaredoxin"/>
    <property type="match status" value="1"/>
</dbReference>
<dbReference type="CDD" id="cd02947">
    <property type="entry name" value="TRX_family"/>
    <property type="match status" value="1"/>
</dbReference>
<evidence type="ECO:0000313" key="16">
    <source>
        <dbReference type="Proteomes" id="UP001489004"/>
    </source>
</evidence>
<keyword evidence="4" id="KW-0934">Plastid</keyword>
<comment type="subcellular location">
    <subcellularLocation>
        <location evidence="1">Plastid</location>
        <location evidence="1">Chloroplast</location>
    </subcellularLocation>
</comment>
<evidence type="ECO:0000256" key="3">
    <source>
        <dbReference type="ARBA" id="ARBA00022528"/>
    </source>
</evidence>
<evidence type="ECO:0000256" key="8">
    <source>
        <dbReference type="ARBA" id="ARBA00023157"/>
    </source>
</evidence>
<dbReference type="InterPro" id="IPR036249">
    <property type="entry name" value="Thioredoxin-like_sf"/>
</dbReference>
<dbReference type="PRINTS" id="PR00421">
    <property type="entry name" value="THIOREDOXIN"/>
</dbReference>
<evidence type="ECO:0000256" key="4">
    <source>
        <dbReference type="ARBA" id="ARBA00022640"/>
    </source>
</evidence>
<evidence type="ECO:0000256" key="11">
    <source>
        <dbReference type="PIRNR" id="PIRNR000077"/>
    </source>
</evidence>
<keyword evidence="6" id="KW-0249">Electron transport</keyword>
<dbReference type="PANTHER" id="PTHR47834:SF2">
    <property type="entry name" value="THIOREDOXIN-LIKE PROTEIN CITRX, CHLOROPLASTIC"/>
    <property type="match status" value="1"/>
</dbReference>
<keyword evidence="9 13" id="KW-0676">Redox-active center</keyword>
<feature type="site" description="Contributes to redox potential value" evidence="12">
    <location>
        <position position="51"/>
    </location>
</feature>